<evidence type="ECO:0000313" key="1">
    <source>
        <dbReference type="EMBL" id="RKX71242.1"/>
    </source>
</evidence>
<dbReference type="Pfam" id="PF02572">
    <property type="entry name" value="CobA_CobO_BtuR"/>
    <property type="match status" value="1"/>
</dbReference>
<dbReference type="PIRSF" id="PIRSF015617">
    <property type="entry name" value="Adensltrnsf_CobA"/>
    <property type="match status" value="1"/>
</dbReference>
<dbReference type="GO" id="GO:0005524">
    <property type="term" value="F:ATP binding"/>
    <property type="evidence" value="ECO:0007669"/>
    <property type="project" value="InterPro"/>
</dbReference>
<dbReference type="GO" id="GO:0008817">
    <property type="term" value="F:corrinoid adenosyltransferase activity"/>
    <property type="evidence" value="ECO:0007669"/>
    <property type="project" value="UniProtKB-EC"/>
</dbReference>
<dbReference type="InterPro" id="IPR003724">
    <property type="entry name" value="CblAdoTrfase_CobA"/>
</dbReference>
<sequence length="170" mass="18748">MSMVQVYTGDGKGKTTAALGLALRAVGHGLKVLMIQFMKGSKEYGEIKAAEGIKGLRIEQFGRPEFVNPAHPDPEDIRLARAGLARAREAIQSQEFDLIILDEINVAIDFGLIAEKDVLELIENRGDTELVLTGRYAPPAILDVADLVTEMKEIKHYFRKGVSSRTGFDY</sequence>
<dbReference type="PANTHER" id="PTHR46638:SF1">
    <property type="entry name" value="CORRINOID ADENOSYLTRANSFERASE"/>
    <property type="match status" value="1"/>
</dbReference>
<proteinExistence type="predicted"/>
<dbReference type="EC" id="2.5.1.17" evidence="1"/>
<reference evidence="1 2" key="1">
    <citation type="submission" date="2018-06" db="EMBL/GenBank/DDBJ databases">
        <title>Extensive metabolic versatility and redundancy in microbially diverse, dynamic hydrothermal sediments.</title>
        <authorList>
            <person name="Dombrowski N."/>
            <person name="Teske A."/>
            <person name="Baker B.J."/>
        </authorList>
    </citation>
    <scope>NUCLEOTIDE SEQUENCE [LARGE SCALE GENOMIC DNA]</scope>
    <source>
        <strain evidence="1">B36_G15</strain>
    </source>
</reference>
<dbReference type="EMBL" id="QNBE01000013">
    <property type="protein sequence ID" value="RKX71242.1"/>
    <property type="molecule type" value="Genomic_DNA"/>
</dbReference>
<dbReference type="Gene3D" id="3.40.50.300">
    <property type="entry name" value="P-loop containing nucleotide triphosphate hydrolases"/>
    <property type="match status" value="1"/>
</dbReference>
<dbReference type="GO" id="GO:0009236">
    <property type="term" value="P:cobalamin biosynthetic process"/>
    <property type="evidence" value="ECO:0007669"/>
    <property type="project" value="InterPro"/>
</dbReference>
<dbReference type="NCBIfam" id="TIGR00708">
    <property type="entry name" value="cobA"/>
    <property type="match status" value="1"/>
</dbReference>
<dbReference type="SUPFAM" id="SSF52540">
    <property type="entry name" value="P-loop containing nucleoside triphosphate hydrolases"/>
    <property type="match status" value="1"/>
</dbReference>
<accession>A0A660SL71</accession>
<gene>
    <name evidence="1" type="primary">cobO</name>
    <name evidence="1" type="ORF">DRP53_02155</name>
</gene>
<dbReference type="CDD" id="cd00561">
    <property type="entry name" value="CobA_ACA"/>
    <property type="match status" value="1"/>
</dbReference>
<keyword evidence="1" id="KW-0808">Transferase</keyword>
<organism evidence="1 2">
    <name type="scientific">candidate division WOR-3 bacterium</name>
    <dbReference type="NCBI Taxonomy" id="2052148"/>
    <lineage>
        <taxon>Bacteria</taxon>
        <taxon>Bacteria division WOR-3</taxon>
    </lineage>
</organism>
<dbReference type="NCBIfam" id="NF004637">
    <property type="entry name" value="PRK05986.1"/>
    <property type="match status" value="1"/>
</dbReference>
<dbReference type="PANTHER" id="PTHR46638">
    <property type="entry name" value="CORRINOID ADENOSYLTRANSFERASE"/>
    <property type="match status" value="1"/>
</dbReference>
<comment type="caution">
    <text evidence="1">The sequence shown here is derived from an EMBL/GenBank/DDBJ whole genome shotgun (WGS) entry which is preliminary data.</text>
</comment>
<dbReference type="InterPro" id="IPR027417">
    <property type="entry name" value="P-loop_NTPase"/>
</dbReference>
<dbReference type="AlphaFoldDB" id="A0A660SL71"/>
<dbReference type="Proteomes" id="UP000268469">
    <property type="component" value="Unassembled WGS sequence"/>
</dbReference>
<name>A0A660SL71_UNCW3</name>
<protein>
    <submittedName>
        <fullName evidence="1">Cob(I)yrinic acid a,c-diamide adenosyltransferase</fullName>
        <ecNumber evidence="1">2.5.1.17</ecNumber>
    </submittedName>
</protein>
<evidence type="ECO:0000313" key="2">
    <source>
        <dbReference type="Proteomes" id="UP000268469"/>
    </source>
</evidence>